<dbReference type="RefSeq" id="WP_014045145.1">
    <property type="nucleotide sequence ID" value="NZ_JAVREX010000019.1"/>
</dbReference>
<dbReference type="Proteomes" id="UP001183777">
    <property type="component" value="Unassembled WGS sequence"/>
</dbReference>
<accession>A0ABU2RT97</accession>
<reference evidence="2" key="1">
    <citation type="submission" date="2023-07" db="EMBL/GenBank/DDBJ databases">
        <title>30 novel species of actinomycetes from the DSMZ collection.</title>
        <authorList>
            <person name="Nouioui I."/>
        </authorList>
    </citation>
    <scope>NUCLEOTIDE SEQUENCE [LARGE SCALE GENOMIC DNA]</scope>
    <source>
        <strain evidence="2">DSM 41770</strain>
    </source>
</reference>
<evidence type="ECO:0000313" key="2">
    <source>
        <dbReference type="Proteomes" id="UP001183777"/>
    </source>
</evidence>
<sequence>MTARTQTRTRRAAPDDAVEARLPWWAVVLPALAFAALLLLIAGPGQAEAATGDPAVGRLLGLMVGLLSR</sequence>
<comment type="caution">
    <text evidence="1">The sequence shown here is derived from an EMBL/GenBank/DDBJ whole genome shotgun (WGS) entry which is preliminary data.</text>
</comment>
<organism evidence="1 2">
    <name type="scientific">Streptomyces salyersiae</name>
    <dbReference type="NCBI Taxonomy" id="3075530"/>
    <lineage>
        <taxon>Bacteria</taxon>
        <taxon>Bacillati</taxon>
        <taxon>Actinomycetota</taxon>
        <taxon>Actinomycetes</taxon>
        <taxon>Kitasatosporales</taxon>
        <taxon>Streptomycetaceae</taxon>
        <taxon>Streptomyces</taxon>
    </lineage>
</organism>
<proteinExistence type="predicted"/>
<protein>
    <submittedName>
        <fullName evidence="1">Uncharacterized protein</fullName>
    </submittedName>
</protein>
<keyword evidence="2" id="KW-1185">Reference proteome</keyword>
<name>A0ABU2RT97_9ACTN</name>
<dbReference type="EMBL" id="JAVREX010000019">
    <property type="protein sequence ID" value="MDT0432054.1"/>
    <property type="molecule type" value="Genomic_DNA"/>
</dbReference>
<gene>
    <name evidence="1" type="ORF">RM649_31000</name>
</gene>
<evidence type="ECO:0000313" key="1">
    <source>
        <dbReference type="EMBL" id="MDT0432054.1"/>
    </source>
</evidence>